<dbReference type="OrthoDB" id="6499607at2759"/>
<feature type="region of interest" description="Disordered" evidence="1">
    <location>
        <begin position="206"/>
        <end position="640"/>
    </location>
</feature>
<feature type="compositionally biased region" description="Polar residues" evidence="1">
    <location>
        <begin position="535"/>
        <end position="548"/>
    </location>
</feature>
<dbReference type="STRING" id="32264.T1K1N7"/>
<organism evidence="3 4">
    <name type="scientific">Tetranychus urticae</name>
    <name type="common">Two-spotted spider mite</name>
    <dbReference type="NCBI Taxonomy" id="32264"/>
    <lineage>
        <taxon>Eukaryota</taxon>
        <taxon>Metazoa</taxon>
        <taxon>Ecdysozoa</taxon>
        <taxon>Arthropoda</taxon>
        <taxon>Chelicerata</taxon>
        <taxon>Arachnida</taxon>
        <taxon>Acari</taxon>
        <taxon>Acariformes</taxon>
        <taxon>Trombidiformes</taxon>
        <taxon>Prostigmata</taxon>
        <taxon>Eleutherengona</taxon>
        <taxon>Raphignathae</taxon>
        <taxon>Tetranychoidea</taxon>
        <taxon>Tetranychidae</taxon>
        <taxon>Tetranychus</taxon>
    </lineage>
</organism>
<dbReference type="Pfam" id="PF05773">
    <property type="entry name" value="RWD"/>
    <property type="match status" value="1"/>
</dbReference>
<feature type="compositionally biased region" description="Low complexity" evidence="1">
    <location>
        <begin position="474"/>
        <end position="485"/>
    </location>
</feature>
<feature type="compositionally biased region" description="Low complexity" evidence="1">
    <location>
        <begin position="211"/>
        <end position="220"/>
    </location>
</feature>
<dbReference type="PANTHER" id="PTHR13198:SF4">
    <property type="entry name" value="E3 UBIQUITIN-PROTEIN LIGASE RNF25"/>
    <property type="match status" value="1"/>
</dbReference>
<sequence>MNQDSTSDTVVNSLSSELEALKEIYLKEFQTENEENRTIVSVNLSPSTADLKDKQYVCLTLQLTVCNDKYPQESPLIHIRNPRGLSEETVTRIIADLNKIAEDRKGTNMLYHLIDFVKESLTSNNFPSDKSHYIQKTEAESTEANGPANGEKSSDSDSQPCPVCREDQDFTSLVKQVDYPPPSLSSKPIPGENVILEEARQKQESFAPIFEKQQQQGGIINEEEEKNKFLLRTSDSNASNPSSSTSESTSKQNSPSKSSETLKASVISADTNPVPQEKVKDDAKSGSVESSTSNGHLTNENKVDEKEEDGDDKNEEWSDAKPEISSDIVEVKDESKDESKTSTESKTDDPSKSEAGSNKEETEITNGKTESETEAKDSAAEKDGSKDKSKRNKSSRRNSRRNRTRSSGRRASAGDGTTKTTNGDDVSQNNGRRNRSRRRNRTNSYDPNTYGGDPRSQNYRPNNRGQPRMRGRGRNNNVGYSSNGGLPSPPYKRNFGTASYAEENSNYRSDAYSQDTYRDRDRPGFYAARVIRPSVGNNANTKVRNGTRGSEDSSKASISPQADSSEVTQSTSEQEQQTRTRSRSKNKRRNRRNRTASRSQNGRHSESDYQNSNQQGNDYSNSNSNKMNNRQGYNYNYNNYRSQGSYGRSSYGGGYYNGNYPNFSYGYSANYNGYGNGYNNNYNNNYYGRYNGNYGNYYRQRPNYNRVQQRNDNYRPNYKPRKRTDTGQSQSSVKSNSNNKTTETVPVQTENGTVVEIVA</sequence>
<protein>
    <recommendedName>
        <fullName evidence="2">RWD domain-containing protein</fullName>
    </recommendedName>
</protein>
<dbReference type="eggNOG" id="KOG4445">
    <property type="taxonomic scope" value="Eukaryota"/>
</dbReference>
<evidence type="ECO:0000259" key="2">
    <source>
        <dbReference type="PROSITE" id="PS50908"/>
    </source>
</evidence>
<evidence type="ECO:0000313" key="4">
    <source>
        <dbReference type="Proteomes" id="UP000015104"/>
    </source>
</evidence>
<feature type="domain" description="RWD" evidence="2">
    <location>
        <begin position="16"/>
        <end position="124"/>
    </location>
</feature>
<dbReference type="GO" id="GO:0016567">
    <property type="term" value="P:protein ubiquitination"/>
    <property type="evidence" value="ECO:0007669"/>
    <property type="project" value="TreeGrafter"/>
</dbReference>
<dbReference type="InterPro" id="IPR006575">
    <property type="entry name" value="RWD_dom"/>
</dbReference>
<feature type="compositionally biased region" description="Basic residues" evidence="1">
    <location>
        <begin position="432"/>
        <end position="441"/>
    </location>
</feature>
<dbReference type="GO" id="GO:0033554">
    <property type="term" value="P:cellular response to stress"/>
    <property type="evidence" value="ECO:0007669"/>
    <property type="project" value="UniProtKB-ARBA"/>
</dbReference>
<feature type="compositionally biased region" description="Low complexity" evidence="1">
    <location>
        <begin position="628"/>
        <end position="640"/>
    </location>
</feature>
<gene>
    <name evidence="3" type="primary">107359822</name>
</gene>
<evidence type="ECO:0000256" key="1">
    <source>
        <dbReference type="SAM" id="MobiDB-lite"/>
    </source>
</evidence>
<name>T1K1N7_TETUR</name>
<accession>T1K1N7</accession>
<feature type="compositionally biased region" description="Basic residues" evidence="1">
    <location>
        <begin position="388"/>
        <end position="408"/>
    </location>
</feature>
<dbReference type="HOGENOM" id="CLU_367364_0_0_1"/>
<feature type="compositionally biased region" description="Low complexity" evidence="1">
    <location>
        <begin position="233"/>
        <end position="261"/>
    </location>
</feature>
<feature type="compositionally biased region" description="Low complexity" evidence="1">
    <location>
        <begin position="564"/>
        <end position="579"/>
    </location>
</feature>
<dbReference type="EnsemblMetazoa" id="tetur04g02070.1">
    <property type="protein sequence ID" value="tetur04g02070.1"/>
    <property type="gene ID" value="tetur04g02070"/>
</dbReference>
<feature type="compositionally biased region" description="Low complexity" evidence="1">
    <location>
        <begin position="409"/>
        <end position="431"/>
    </location>
</feature>
<dbReference type="InterPro" id="IPR039133">
    <property type="entry name" value="RNF25"/>
</dbReference>
<dbReference type="GO" id="GO:0061630">
    <property type="term" value="F:ubiquitin protein ligase activity"/>
    <property type="evidence" value="ECO:0007669"/>
    <property type="project" value="InterPro"/>
</dbReference>
<evidence type="ECO:0000313" key="3">
    <source>
        <dbReference type="EnsemblMetazoa" id="tetur04g02070.1"/>
    </source>
</evidence>
<dbReference type="GO" id="GO:0051246">
    <property type="term" value="P:regulation of protein metabolic process"/>
    <property type="evidence" value="ECO:0007669"/>
    <property type="project" value="UniProtKB-ARBA"/>
</dbReference>
<feature type="compositionally biased region" description="Polar residues" evidence="1">
    <location>
        <begin position="287"/>
        <end position="298"/>
    </location>
</feature>
<dbReference type="CDD" id="cd23818">
    <property type="entry name" value="RWD_RNF25"/>
    <property type="match status" value="1"/>
</dbReference>
<feature type="compositionally biased region" description="Low complexity" evidence="1">
    <location>
        <begin position="728"/>
        <end position="745"/>
    </location>
</feature>
<reference evidence="3" key="2">
    <citation type="submission" date="2015-06" db="UniProtKB">
        <authorList>
            <consortium name="EnsemblMetazoa"/>
        </authorList>
    </citation>
    <scope>IDENTIFICATION</scope>
</reference>
<dbReference type="GO" id="GO:0009893">
    <property type="term" value="P:positive regulation of metabolic process"/>
    <property type="evidence" value="ECO:0007669"/>
    <property type="project" value="UniProtKB-ARBA"/>
</dbReference>
<reference evidence="4" key="1">
    <citation type="submission" date="2011-08" db="EMBL/GenBank/DDBJ databases">
        <authorList>
            <person name="Rombauts S."/>
        </authorList>
    </citation>
    <scope>NUCLEOTIDE SEQUENCE</scope>
    <source>
        <strain evidence="4">London</strain>
    </source>
</reference>
<dbReference type="GO" id="GO:0005634">
    <property type="term" value="C:nucleus"/>
    <property type="evidence" value="ECO:0007669"/>
    <property type="project" value="TreeGrafter"/>
</dbReference>
<dbReference type="PROSITE" id="PS50908">
    <property type="entry name" value="RWD"/>
    <property type="match status" value="1"/>
</dbReference>
<dbReference type="Gene3D" id="3.10.110.10">
    <property type="entry name" value="Ubiquitin Conjugating Enzyme"/>
    <property type="match status" value="1"/>
</dbReference>
<dbReference type="EMBL" id="CAEY01001353">
    <property type="status" value="NOT_ANNOTATED_CDS"/>
    <property type="molecule type" value="Genomic_DNA"/>
</dbReference>
<keyword evidence="4" id="KW-1185">Reference proteome</keyword>
<feature type="region of interest" description="Disordered" evidence="1">
    <location>
        <begin position="704"/>
        <end position="759"/>
    </location>
</feature>
<dbReference type="SUPFAM" id="SSF54495">
    <property type="entry name" value="UBC-like"/>
    <property type="match status" value="1"/>
</dbReference>
<feature type="compositionally biased region" description="Basic and acidic residues" evidence="1">
    <location>
        <begin position="369"/>
        <end position="387"/>
    </location>
</feature>
<feature type="compositionally biased region" description="Polar residues" evidence="1">
    <location>
        <begin position="502"/>
        <end position="515"/>
    </location>
</feature>
<dbReference type="Proteomes" id="UP000015104">
    <property type="component" value="Unassembled WGS sequence"/>
</dbReference>
<proteinExistence type="predicted"/>
<feature type="region of interest" description="Disordered" evidence="1">
    <location>
        <begin position="137"/>
        <end position="165"/>
    </location>
</feature>
<dbReference type="SMART" id="SM00591">
    <property type="entry name" value="RWD"/>
    <property type="match status" value="1"/>
</dbReference>
<dbReference type="InterPro" id="IPR016135">
    <property type="entry name" value="UBQ-conjugating_enzyme/RWD"/>
</dbReference>
<dbReference type="PANTHER" id="PTHR13198">
    <property type="entry name" value="RING FINGER PROTEIN 25"/>
    <property type="match status" value="1"/>
</dbReference>
<dbReference type="GO" id="GO:0010468">
    <property type="term" value="P:regulation of gene expression"/>
    <property type="evidence" value="ECO:0007669"/>
    <property type="project" value="UniProtKB-ARBA"/>
</dbReference>
<feature type="compositionally biased region" description="Polar residues" evidence="1">
    <location>
        <begin position="608"/>
        <end position="627"/>
    </location>
</feature>
<dbReference type="FunFam" id="3.10.110.10:FF:000050">
    <property type="entry name" value="eIF-2-alpha kinase GCN2"/>
    <property type="match status" value="1"/>
</dbReference>
<feature type="compositionally biased region" description="Basic and acidic residues" evidence="1">
    <location>
        <begin position="315"/>
        <end position="362"/>
    </location>
</feature>
<feature type="compositionally biased region" description="Basic residues" evidence="1">
    <location>
        <begin position="580"/>
        <end position="595"/>
    </location>
</feature>
<dbReference type="AlphaFoldDB" id="T1K1N7"/>